<feature type="non-terminal residue" evidence="5">
    <location>
        <position position="83"/>
    </location>
</feature>
<reference evidence="5 6" key="1">
    <citation type="submission" date="2018-10" db="EMBL/GenBank/DDBJ databases">
        <title>GWAS and RNA-Seq identify cryptic mechanisms of antimicrobial resistance in Acinetobacter baumannii.</title>
        <authorList>
            <person name="Sahl J.W."/>
        </authorList>
    </citation>
    <scope>NUCLEOTIDE SEQUENCE [LARGE SCALE GENOMIC DNA]</scope>
    <source>
        <strain evidence="5 6">TG28175</strain>
    </source>
</reference>
<evidence type="ECO:0000313" key="6">
    <source>
        <dbReference type="Proteomes" id="UP000280073"/>
    </source>
</evidence>
<evidence type="ECO:0000256" key="2">
    <source>
        <dbReference type="ARBA" id="ARBA00012895"/>
    </source>
</evidence>
<feature type="domain" description="Histidine kinase/HSP90-like ATPase" evidence="4">
    <location>
        <begin position="27"/>
        <end position="79"/>
    </location>
</feature>
<evidence type="ECO:0000256" key="1">
    <source>
        <dbReference type="ARBA" id="ARBA00000185"/>
    </source>
</evidence>
<dbReference type="Gene3D" id="3.30.565.10">
    <property type="entry name" value="Histidine kinase-like ATPase, C-terminal domain"/>
    <property type="match status" value="1"/>
</dbReference>
<comment type="caution">
    <text evidence="5">The sequence shown here is derived from an EMBL/GenBank/DDBJ whole genome shotgun (WGS) entry which is preliminary data.</text>
</comment>
<organism evidence="5 6">
    <name type="scientific">Acinetobacter baumannii</name>
    <dbReference type="NCBI Taxonomy" id="470"/>
    <lineage>
        <taxon>Bacteria</taxon>
        <taxon>Pseudomonadati</taxon>
        <taxon>Pseudomonadota</taxon>
        <taxon>Gammaproteobacteria</taxon>
        <taxon>Moraxellales</taxon>
        <taxon>Moraxellaceae</taxon>
        <taxon>Acinetobacter</taxon>
        <taxon>Acinetobacter calcoaceticus/baumannii complex</taxon>
    </lineage>
</organism>
<dbReference type="EC" id="5.6.2.2" evidence="2"/>
<dbReference type="InterPro" id="IPR036890">
    <property type="entry name" value="HATPase_C_sf"/>
</dbReference>
<evidence type="ECO:0000259" key="4">
    <source>
        <dbReference type="Pfam" id="PF02518"/>
    </source>
</evidence>
<dbReference type="PANTHER" id="PTHR45866">
    <property type="entry name" value="DNA GYRASE/TOPOISOMERASE SUBUNIT B"/>
    <property type="match status" value="1"/>
</dbReference>
<protein>
    <recommendedName>
        <fullName evidence="2">DNA topoisomerase (ATP-hydrolyzing)</fullName>
        <ecNumber evidence="2">5.6.2.2</ecNumber>
    </recommendedName>
</protein>
<dbReference type="PANTHER" id="PTHR45866:SF4">
    <property type="entry name" value="DNA TOPOISOMERASE 4 SUBUNIT B"/>
    <property type="match status" value="1"/>
</dbReference>
<proteinExistence type="predicted"/>
<dbReference type="Proteomes" id="UP000280073">
    <property type="component" value="Unassembled WGS sequence"/>
</dbReference>
<gene>
    <name evidence="5" type="ORF">EA686_18950</name>
</gene>
<keyword evidence="3 5" id="KW-0413">Isomerase</keyword>
<dbReference type="GO" id="GO:0003918">
    <property type="term" value="F:DNA topoisomerase type II (double strand cut, ATP-hydrolyzing) activity"/>
    <property type="evidence" value="ECO:0007669"/>
    <property type="project" value="UniProtKB-EC"/>
</dbReference>
<name>A0A429ML57_ACIBA</name>
<comment type="catalytic activity">
    <reaction evidence="1">
        <text>ATP-dependent breakage, passage and rejoining of double-stranded DNA.</text>
        <dbReference type="EC" id="5.6.2.2"/>
    </reaction>
</comment>
<sequence length="83" mass="9101">MTQYTAQSLEVLSGLDPVRRRPGMYTDTSRPNHLAQEVIDNAVDEALAGHADKICVTVYKDGSLSVEDNGRGMPVDIHPEYGQ</sequence>
<accession>A0A429ML57</accession>
<evidence type="ECO:0000313" key="5">
    <source>
        <dbReference type="EMBL" id="RSR47684.1"/>
    </source>
</evidence>
<dbReference type="PRINTS" id="PR00418">
    <property type="entry name" value="TPI2FAMILY"/>
</dbReference>
<dbReference type="AlphaFoldDB" id="A0A429ML57"/>
<dbReference type="Pfam" id="PF02518">
    <property type="entry name" value="HATPase_c"/>
    <property type="match status" value="1"/>
</dbReference>
<dbReference type="EMBL" id="RFDI01001204">
    <property type="protein sequence ID" value="RSR47684.1"/>
    <property type="molecule type" value="Genomic_DNA"/>
</dbReference>
<evidence type="ECO:0000256" key="3">
    <source>
        <dbReference type="ARBA" id="ARBA00023235"/>
    </source>
</evidence>
<dbReference type="SUPFAM" id="SSF55874">
    <property type="entry name" value="ATPase domain of HSP90 chaperone/DNA topoisomerase II/histidine kinase"/>
    <property type="match status" value="1"/>
</dbReference>
<dbReference type="InterPro" id="IPR003594">
    <property type="entry name" value="HATPase_dom"/>
</dbReference>
<dbReference type="GO" id="GO:0006265">
    <property type="term" value="P:DNA topological change"/>
    <property type="evidence" value="ECO:0007669"/>
    <property type="project" value="TreeGrafter"/>
</dbReference>